<accession>A0A3P6BUY3</accession>
<sequence>MLPPCLRRVSPLVMAPSLPSPLTLLTPTSPRFPPPPQNLLVLLVLLCKLPNLKGLQ</sequence>
<protein>
    <submittedName>
        <fullName evidence="1">Uncharacterized protein</fullName>
    </submittedName>
</protein>
<dbReference type="EMBL" id="LR031575">
    <property type="protein sequence ID" value="VDD04944.1"/>
    <property type="molecule type" value="Genomic_DNA"/>
</dbReference>
<proteinExistence type="predicted"/>
<evidence type="ECO:0000313" key="1">
    <source>
        <dbReference type="EMBL" id="VDD04944.1"/>
    </source>
</evidence>
<gene>
    <name evidence="1" type="ORF">BRAA08T33806Z</name>
</gene>
<name>A0A3P6BUY3_BRACM</name>
<organism evidence="1">
    <name type="scientific">Brassica campestris</name>
    <name type="common">Field mustard</name>
    <dbReference type="NCBI Taxonomy" id="3711"/>
    <lineage>
        <taxon>Eukaryota</taxon>
        <taxon>Viridiplantae</taxon>
        <taxon>Streptophyta</taxon>
        <taxon>Embryophyta</taxon>
        <taxon>Tracheophyta</taxon>
        <taxon>Spermatophyta</taxon>
        <taxon>Magnoliopsida</taxon>
        <taxon>eudicotyledons</taxon>
        <taxon>Gunneridae</taxon>
        <taxon>Pentapetalae</taxon>
        <taxon>rosids</taxon>
        <taxon>malvids</taxon>
        <taxon>Brassicales</taxon>
        <taxon>Brassicaceae</taxon>
        <taxon>Brassiceae</taxon>
        <taxon>Brassica</taxon>
    </lineage>
</organism>
<dbReference type="AlphaFoldDB" id="A0A3P6BUY3"/>
<reference evidence="1" key="1">
    <citation type="submission" date="2018-11" db="EMBL/GenBank/DDBJ databases">
        <authorList>
            <consortium name="Genoscope - CEA"/>
            <person name="William W."/>
        </authorList>
    </citation>
    <scope>NUCLEOTIDE SEQUENCE</scope>
</reference>